<evidence type="ECO:0000256" key="3">
    <source>
        <dbReference type="ARBA" id="ARBA00013208"/>
    </source>
</evidence>
<name>A0ABZ0UPT5_9RICK</name>
<dbReference type="PROSITE" id="PS00761">
    <property type="entry name" value="SPASE_I_3"/>
    <property type="match status" value="1"/>
</dbReference>
<keyword evidence="6" id="KW-0645">Protease</keyword>
<evidence type="ECO:0000313" key="8">
    <source>
        <dbReference type="EMBL" id="WPX97687.1"/>
    </source>
</evidence>
<organism evidence="8 9">
    <name type="scientific">Candidatus Fokinia crypta</name>
    <dbReference type="NCBI Taxonomy" id="1920990"/>
    <lineage>
        <taxon>Bacteria</taxon>
        <taxon>Pseudomonadati</taxon>
        <taxon>Pseudomonadota</taxon>
        <taxon>Alphaproteobacteria</taxon>
        <taxon>Rickettsiales</taxon>
        <taxon>Candidatus Midichloriaceae</taxon>
        <taxon>Candidatus Fokinia</taxon>
    </lineage>
</organism>
<dbReference type="InterPro" id="IPR036286">
    <property type="entry name" value="LexA/Signal_pep-like_sf"/>
</dbReference>
<dbReference type="InterPro" id="IPR000223">
    <property type="entry name" value="Pept_S26A_signal_pept_1"/>
</dbReference>
<reference evidence="8" key="1">
    <citation type="submission" date="2022-10" db="EMBL/GenBank/DDBJ databases">
        <title>Host association and intracellularity evolved multiple times independently in the Rickettsiales.</title>
        <authorList>
            <person name="Castelli M."/>
            <person name="Nardi T."/>
            <person name="Gammuto L."/>
            <person name="Bellinzona G."/>
            <person name="Sabaneyeva E."/>
            <person name="Potekhin A."/>
            <person name="Serra V."/>
            <person name="Petroni G."/>
            <person name="Sassera D."/>
        </authorList>
    </citation>
    <scope>NUCLEOTIDE SEQUENCE [LARGE SCALE GENOMIC DNA]</scope>
    <source>
        <strain evidence="8">US_Bl 11III1</strain>
    </source>
</reference>
<keyword evidence="5 6" id="KW-0378">Hydrolase</keyword>
<evidence type="ECO:0000256" key="4">
    <source>
        <dbReference type="ARBA" id="ARBA00019232"/>
    </source>
</evidence>
<evidence type="ECO:0000259" key="7">
    <source>
        <dbReference type="Pfam" id="PF10502"/>
    </source>
</evidence>
<proteinExistence type="inferred from homology"/>
<comment type="similarity">
    <text evidence="2 6">Belongs to the peptidase S26 family.</text>
</comment>
<comment type="subcellular location">
    <subcellularLocation>
        <location evidence="6">Membrane</location>
        <topology evidence="6">Single-pass type II membrane protein</topology>
    </subcellularLocation>
</comment>
<dbReference type="Gene3D" id="2.10.109.10">
    <property type="entry name" value="Umud Fragment, subunit A"/>
    <property type="match status" value="1"/>
</dbReference>
<dbReference type="EC" id="3.4.21.89" evidence="3 6"/>
<dbReference type="PANTHER" id="PTHR43390:SF1">
    <property type="entry name" value="CHLOROPLAST PROCESSING PEPTIDASE"/>
    <property type="match status" value="1"/>
</dbReference>
<dbReference type="Pfam" id="PF10502">
    <property type="entry name" value="Peptidase_S26"/>
    <property type="match status" value="1"/>
</dbReference>
<dbReference type="PRINTS" id="PR00727">
    <property type="entry name" value="LEADERPTASE"/>
</dbReference>
<dbReference type="Proteomes" id="UP001325140">
    <property type="component" value="Chromosome"/>
</dbReference>
<protein>
    <recommendedName>
        <fullName evidence="4 6">Signal peptidase I</fullName>
        <ecNumber evidence="3 6">3.4.21.89</ecNumber>
    </recommendedName>
</protein>
<dbReference type="EMBL" id="CP110343">
    <property type="protein sequence ID" value="WPX97687.1"/>
    <property type="molecule type" value="Genomic_DNA"/>
</dbReference>
<dbReference type="InterPro" id="IPR019758">
    <property type="entry name" value="Pept_S26A_signal_pept_1_CS"/>
</dbReference>
<accession>A0ABZ0UPT5</accession>
<dbReference type="NCBIfam" id="TIGR02227">
    <property type="entry name" value="sigpep_I_bact"/>
    <property type="match status" value="1"/>
</dbReference>
<dbReference type="RefSeq" id="WP_323722340.1">
    <property type="nucleotide sequence ID" value="NZ_CP110343.1"/>
</dbReference>
<evidence type="ECO:0000313" key="9">
    <source>
        <dbReference type="Proteomes" id="UP001325140"/>
    </source>
</evidence>
<evidence type="ECO:0000256" key="6">
    <source>
        <dbReference type="RuleBase" id="RU362042"/>
    </source>
</evidence>
<dbReference type="CDD" id="cd06530">
    <property type="entry name" value="S26_SPase_I"/>
    <property type="match status" value="1"/>
</dbReference>
<feature type="domain" description="Peptidase S26" evidence="7">
    <location>
        <begin position="10"/>
        <end position="227"/>
    </location>
</feature>
<comment type="catalytic activity">
    <reaction evidence="1 6">
        <text>Cleavage of hydrophobic, N-terminal signal or leader sequences from secreted and periplasmic proteins.</text>
        <dbReference type="EC" id="3.4.21.89"/>
    </reaction>
</comment>
<keyword evidence="9" id="KW-1185">Reference proteome</keyword>
<dbReference type="InterPro" id="IPR019533">
    <property type="entry name" value="Peptidase_S26"/>
</dbReference>
<evidence type="ECO:0000256" key="1">
    <source>
        <dbReference type="ARBA" id="ARBA00000677"/>
    </source>
</evidence>
<dbReference type="PANTHER" id="PTHR43390">
    <property type="entry name" value="SIGNAL PEPTIDASE I"/>
    <property type="match status" value="1"/>
</dbReference>
<gene>
    <name evidence="8" type="ORF">Fokcrypt_00200</name>
</gene>
<sequence>MKHNKFVDSILKPLLIALLLSSIIRNFIFENFEIPSSSMVPSLLVGDVVLVNKFSYGYGNYSSWINPQLHHRIFAKKPRIGDVIVFHCGLVNAPTCIKRLIAMEGDVVRVHGVNVYVNDVIVGKTKIADGIEDCETGKLCKYVEYSEKLPNEKEYNVRYREVMYIREKEEFSIPINMIRAEGTYVVPRGKYFFMGDNRDNSNDSRNVSGLGMVDELNLIGRAEYVIWNTDRIIKAISSMSIVKIKEIFRSL</sequence>
<evidence type="ECO:0000256" key="5">
    <source>
        <dbReference type="ARBA" id="ARBA00022801"/>
    </source>
</evidence>
<evidence type="ECO:0000256" key="2">
    <source>
        <dbReference type="ARBA" id="ARBA00009370"/>
    </source>
</evidence>
<dbReference type="SUPFAM" id="SSF51306">
    <property type="entry name" value="LexA/Signal peptidase"/>
    <property type="match status" value="1"/>
</dbReference>